<dbReference type="EMBL" id="BMKC01000003">
    <property type="protein sequence ID" value="GGA86060.1"/>
    <property type="molecule type" value="Genomic_DNA"/>
</dbReference>
<dbReference type="NCBIfam" id="NF001266">
    <property type="entry name" value="PRK00228.1-1"/>
    <property type="match status" value="1"/>
</dbReference>
<evidence type="ECO:0000313" key="3">
    <source>
        <dbReference type="EMBL" id="GGA86060.1"/>
    </source>
</evidence>
<evidence type="ECO:0000256" key="1">
    <source>
        <dbReference type="ARBA" id="ARBA00009600"/>
    </source>
</evidence>
<dbReference type="Gene3D" id="3.40.1740.10">
    <property type="entry name" value="VC0467-like"/>
    <property type="match status" value="1"/>
</dbReference>
<dbReference type="PANTHER" id="PTHR30327:SF1">
    <property type="entry name" value="UPF0301 PROTEIN YQGE"/>
    <property type="match status" value="1"/>
</dbReference>
<organism evidence="3 4">
    <name type="scientific">Arenimonas soli</name>
    <dbReference type="NCBI Taxonomy" id="2269504"/>
    <lineage>
        <taxon>Bacteria</taxon>
        <taxon>Pseudomonadati</taxon>
        <taxon>Pseudomonadota</taxon>
        <taxon>Gammaproteobacteria</taxon>
        <taxon>Lysobacterales</taxon>
        <taxon>Lysobacteraceae</taxon>
        <taxon>Arenimonas</taxon>
    </lineage>
</organism>
<dbReference type="SUPFAM" id="SSF143456">
    <property type="entry name" value="VC0467-like"/>
    <property type="match status" value="1"/>
</dbReference>
<sequence>MSAPRSLAEHFLIAMPALDDPNFSRSVTLVCQHDQDGAMGLVVNLPSDFSLGEMLAQMHLPTADLVLASQDVLAGGPVQPDRGFVLHDDPRDWPSTLRLANGLAVTTSREILESTARGEGPANLLVALGYAGWEAGQLEDELAANSWLTVPAEKAVLFGTPMAGRWHAAARCLGVDIDRLADYAGHA</sequence>
<protein>
    <recommendedName>
        <fullName evidence="2">UPF0301 protein GCM10011521_25690</fullName>
    </recommendedName>
</protein>
<dbReference type="Proteomes" id="UP000623419">
    <property type="component" value="Unassembled WGS sequence"/>
</dbReference>
<evidence type="ECO:0000256" key="2">
    <source>
        <dbReference type="HAMAP-Rule" id="MF_00758"/>
    </source>
</evidence>
<keyword evidence="4" id="KW-1185">Reference proteome</keyword>
<dbReference type="HAMAP" id="MF_00758">
    <property type="entry name" value="UPF0301"/>
    <property type="match status" value="1"/>
</dbReference>
<dbReference type="Pfam" id="PF02622">
    <property type="entry name" value="DUF179"/>
    <property type="match status" value="1"/>
</dbReference>
<comment type="similarity">
    <text evidence="1 2">Belongs to the UPF0301 (AlgH) family.</text>
</comment>
<evidence type="ECO:0000313" key="4">
    <source>
        <dbReference type="Proteomes" id="UP000623419"/>
    </source>
</evidence>
<proteinExistence type="inferred from homology"/>
<dbReference type="RefSeq" id="WP_188665053.1">
    <property type="nucleotide sequence ID" value="NZ_BMKC01000003.1"/>
</dbReference>
<accession>A0ABQ1HQG7</accession>
<dbReference type="PANTHER" id="PTHR30327">
    <property type="entry name" value="UNCHARACTERIZED PROTEIN YQGE"/>
    <property type="match status" value="1"/>
</dbReference>
<name>A0ABQ1HQG7_9GAMM</name>
<dbReference type="InterPro" id="IPR003774">
    <property type="entry name" value="AlgH-like"/>
</dbReference>
<comment type="caution">
    <text evidence="3">The sequence shown here is derived from an EMBL/GenBank/DDBJ whole genome shotgun (WGS) entry which is preliminary data.</text>
</comment>
<reference evidence="4" key="1">
    <citation type="journal article" date="2019" name="Int. J. Syst. Evol. Microbiol.">
        <title>The Global Catalogue of Microorganisms (GCM) 10K type strain sequencing project: providing services to taxonomists for standard genome sequencing and annotation.</title>
        <authorList>
            <consortium name="The Broad Institute Genomics Platform"/>
            <consortium name="The Broad Institute Genome Sequencing Center for Infectious Disease"/>
            <person name="Wu L."/>
            <person name="Ma J."/>
        </authorList>
    </citation>
    <scope>NUCLEOTIDE SEQUENCE [LARGE SCALE GENOMIC DNA]</scope>
    <source>
        <strain evidence="4">CGMCC 1.15905</strain>
    </source>
</reference>
<gene>
    <name evidence="3" type="ORF">GCM10011521_25690</name>
</gene>